<evidence type="ECO:0000313" key="1">
    <source>
        <dbReference type="EMBL" id="KRL56577.1"/>
    </source>
</evidence>
<reference evidence="1 2" key="1">
    <citation type="journal article" date="2015" name="Genome Announc.">
        <title>Expanding the biotechnology potential of lactobacilli through comparative genomics of 213 strains and associated genera.</title>
        <authorList>
            <person name="Sun Z."/>
            <person name="Harris H.M."/>
            <person name="McCann A."/>
            <person name="Guo C."/>
            <person name="Argimon S."/>
            <person name="Zhang W."/>
            <person name="Yang X."/>
            <person name="Jeffery I.B."/>
            <person name="Cooney J.C."/>
            <person name="Kagawa T.F."/>
            <person name="Liu W."/>
            <person name="Song Y."/>
            <person name="Salvetti E."/>
            <person name="Wrobel A."/>
            <person name="Rasinkangas P."/>
            <person name="Parkhill J."/>
            <person name="Rea M.C."/>
            <person name="O'Sullivan O."/>
            <person name="Ritari J."/>
            <person name="Douillard F.P."/>
            <person name="Paul Ross R."/>
            <person name="Yang R."/>
            <person name="Briner A.E."/>
            <person name="Felis G.E."/>
            <person name="de Vos W.M."/>
            <person name="Barrangou R."/>
            <person name="Klaenhammer T.R."/>
            <person name="Caufield P.W."/>
            <person name="Cui Y."/>
            <person name="Zhang H."/>
            <person name="O'Toole P.W."/>
        </authorList>
    </citation>
    <scope>NUCLEOTIDE SEQUENCE [LARGE SCALE GENOMIC DNA]</scope>
    <source>
        <strain evidence="1 2">DSM 15814</strain>
    </source>
</reference>
<organism evidence="1 2">
    <name type="scientific">Furfurilactobacillus rossiae DSM 15814</name>
    <dbReference type="NCBI Taxonomy" id="1114972"/>
    <lineage>
        <taxon>Bacteria</taxon>
        <taxon>Bacillati</taxon>
        <taxon>Bacillota</taxon>
        <taxon>Bacilli</taxon>
        <taxon>Lactobacillales</taxon>
        <taxon>Lactobacillaceae</taxon>
        <taxon>Furfurilactobacillus</taxon>
    </lineage>
</organism>
<gene>
    <name evidence="1" type="ORF">FD35_GL001671</name>
</gene>
<protein>
    <submittedName>
        <fullName evidence="1">Uncharacterized protein</fullName>
    </submittedName>
</protein>
<proteinExistence type="predicted"/>
<evidence type="ECO:0000313" key="2">
    <source>
        <dbReference type="Proteomes" id="UP000051999"/>
    </source>
</evidence>
<sequence>MADKNQKIKIDPDKFARAVLGGNAQREGEENKLYIKRQLTLYLESVLLVQDFNGLEETSFDMAKEKQRNAILEKVIERRYN</sequence>
<dbReference type="AlphaFoldDB" id="A0A0R1RJ69"/>
<comment type="caution">
    <text evidence="1">The sequence shown here is derived from an EMBL/GenBank/DDBJ whole genome shotgun (WGS) entry which is preliminary data.</text>
</comment>
<accession>A0A0R1RJ69</accession>
<name>A0A0R1RJ69_9LACO</name>
<dbReference type="Proteomes" id="UP000051999">
    <property type="component" value="Unassembled WGS sequence"/>
</dbReference>
<dbReference type="PATRIC" id="fig|1114972.6.peg.1698"/>
<dbReference type="eggNOG" id="ENOG5030AKG">
    <property type="taxonomic scope" value="Bacteria"/>
</dbReference>
<dbReference type="RefSeq" id="WP_017262211.1">
    <property type="nucleotide sequence ID" value="NZ_AUAW01000005.1"/>
</dbReference>
<dbReference type="OrthoDB" id="2148962at2"/>
<dbReference type="EMBL" id="AZFF01000003">
    <property type="protein sequence ID" value="KRL56577.1"/>
    <property type="molecule type" value="Genomic_DNA"/>
</dbReference>
<keyword evidence="2" id="KW-1185">Reference proteome</keyword>
<dbReference type="STRING" id="1114972.FD35_GL001671"/>